<dbReference type="RefSeq" id="XP_060315065.1">
    <property type="nucleotide sequence ID" value="XM_060453293.1"/>
</dbReference>
<keyword evidence="1" id="KW-0560">Oxidoreductase</keyword>
<dbReference type="InterPro" id="IPR036396">
    <property type="entry name" value="Cyt_P450_sf"/>
</dbReference>
<dbReference type="GO" id="GO:0004497">
    <property type="term" value="F:monooxygenase activity"/>
    <property type="evidence" value="ECO:0007669"/>
    <property type="project" value="InterPro"/>
</dbReference>
<dbReference type="Gene3D" id="1.10.630.10">
    <property type="entry name" value="Cytochrome P450"/>
    <property type="match status" value="1"/>
</dbReference>
<protein>
    <submittedName>
        <fullName evidence="3">Aflatoxin B1 aldehyde reductase member 2</fullName>
    </submittedName>
</protein>
<dbReference type="CDD" id="cd19075">
    <property type="entry name" value="AKR_AKR7A1-5"/>
    <property type="match status" value="1"/>
</dbReference>
<dbReference type="InterPro" id="IPR023210">
    <property type="entry name" value="NADP_OxRdtase_dom"/>
</dbReference>
<dbReference type="SUPFAM" id="SSF51430">
    <property type="entry name" value="NAD(P)-linked oxidoreductase"/>
    <property type="match status" value="1"/>
</dbReference>
<dbReference type="GO" id="GO:0016705">
    <property type="term" value="F:oxidoreductase activity, acting on paired donors, with incorporation or reduction of molecular oxygen"/>
    <property type="evidence" value="ECO:0007669"/>
    <property type="project" value="InterPro"/>
</dbReference>
<evidence type="ECO:0000256" key="1">
    <source>
        <dbReference type="ARBA" id="ARBA00023002"/>
    </source>
</evidence>
<evidence type="ECO:0000259" key="2">
    <source>
        <dbReference type="Pfam" id="PF00248"/>
    </source>
</evidence>
<dbReference type="GO" id="GO:0005506">
    <property type="term" value="F:iron ion binding"/>
    <property type="evidence" value="ECO:0007669"/>
    <property type="project" value="InterPro"/>
</dbReference>
<keyword evidence="4" id="KW-1185">Reference proteome</keyword>
<gene>
    <name evidence="3" type="ORF">CCOS01_05112</name>
</gene>
<dbReference type="InterPro" id="IPR001128">
    <property type="entry name" value="Cyt_P450"/>
</dbReference>
<dbReference type="SUPFAM" id="SSF48264">
    <property type="entry name" value="Cytochrome P450"/>
    <property type="match status" value="1"/>
</dbReference>
<accession>A0AAJ0E2T9</accession>
<dbReference type="Pfam" id="PF00067">
    <property type="entry name" value="p450"/>
    <property type="match status" value="1"/>
</dbReference>
<dbReference type="Proteomes" id="UP001240678">
    <property type="component" value="Unassembled WGS sequence"/>
</dbReference>
<reference evidence="3 4" key="1">
    <citation type="submission" date="2016-10" db="EMBL/GenBank/DDBJ databases">
        <title>The genome sequence of Colletotrichum fioriniae PJ7.</title>
        <authorList>
            <person name="Baroncelli R."/>
        </authorList>
    </citation>
    <scope>NUCLEOTIDE SEQUENCE [LARGE SCALE GENOMIC DNA]</scope>
    <source>
        <strain evidence="3 4">IMI 309622</strain>
    </source>
</reference>
<dbReference type="AlphaFoldDB" id="A0AAJ0E2T9"/>
<dbReference type="EMBL" id="MOOE01000005">
    <property type="protein sequence ID" value="KAK1530009.1"/>
    <property type="molecule type" value="Genomic_DNA"/>
</dbReference>
<dbReference type="GeneID" id="85336840"/>
<dbReference type="GO" id="GO:0020037">
    <property type="term" value="F:heme binding"/>
    <property type="evidence" value="ECO:0007669"/>
    <property type="project" value="InterPro"/>
</dbReference>
<sequence>MPLIRHQVGDSIVDPETSHFDAEQDVQSLLDGFYGRGYSHLDTARDYSPNVPGASESRLGRAKGASRFTIHTKVHSADPGDHLPTKLGLSIDQSLEDLQTPNVETMFLHFPDRHTPFEETIKAMDTALKQGKFKRYGLSNYSATEVQRILDICERHGYRKPGVYEGHYNAIVRGAEKELFPLLRKHNMAFYAYSPAAGGLFSGHTASSGRWKRDNFLGNVYTYLYRKPPVRIAVATILELAENHGINGHAAALRWTAFHSNLDGKHSDAVIFGVSKMEQLHETLDALEAGPLPEDLATGRIVRIAPRQYSIDSLDAARTIYGHGSHFTKNEWYVPWGNPALNNLFNELNPRVHSDMRRQVASVYSMSNMVSYEPYVDECTDIFAQRLSEFSDEGRVIDLGHWFQCYALDVIGKVTFSKRFGCLDAGNDPQGVLEALDEALAISTIIGIYPRVYPSLFRISKYLGSGKEPRGNAYIVKFATEQVAASRVEEKPKDRPQDFISKLLQIQAERPETINEATIETAGNTNVATRSDTTAISLSAIVYYLYRNPRTL</sequence>
<dbReference type="Pfam" id="PF00248">
    <property type="entry name" value="Aldo_ket_red"/>
    <property type="match status" value="1"/>
</dbReference>
<dbReference type="PANTHER" id="PTHR43364">
    <property type="entry name" value="NADH-SPECIFIC METHYLGLYOXAL REDUCTASE-RELATED"/>
    <property type="match status" value="1"/>
</dbReference>
<dbReference type="InterPro" id="IPR036812">
    <property type="entry name" value="NAD(P)_OxRdtase_dom_sf"/>
</dbReference>
<proteinExistence type="predicted"/>
<comment type="caution">
    <text evidence="3">The sequence shown here is derived from an EMBL/GenBank/DDBJ whole genome shotgun (WGS) entry which is preliminary data.</text>
</comment>
<dbReference type="Gene3D" id="3.20.20.100">
    <property type="entry name" value="NADP-dependent oxidoreductase domain"/>
    <property type="match status" value="1"/>
</dbReference>
<name>A0AAJ0E2T9_9PEZI</name>
<dbReference type="InterPro" id="IPR050523">
    <property type="entry name" value="AKR_Detox_Biosynth"/>
</dbReference>
<feature type="domain" description="NADP-dependent oxidoreductase" evidence="2">
    <location>
        <begin position="23"/>
        <end position="295"/>
    </location>
</feature>
<evidence type="ECO:0000313" key="4">
    <source>
        <dbReference type="Proteomes" id="UP001240678"/>
    </source>
</evidence>
<organism evidence="3 4">
    <name type="scientific">Colletotrichum costaricense</name>
    <dbReference type="NCBI Taxonomy" id="1209916"/>
    <lineage>
        <taxon>Eukaryota</taxon>
        <taxon>Fungi</taxon>
        <taxon>Dikarya</taxon>
        <taxon>Ascomycota</taxon>
        <taxon>Pezizomycotina</taxon>
        <taxon>Sordariomycetes</taxon>
        <taxon>Hypocreomycetidae</taxon>
        <taxon>Glomerellales</taxon>
        <taxon>Glomerellaceae</taxon>
        <taxon>Colletotrichum</taxon>
        <taxon>Colletotrichum acutatum species complex</taxon>
    </lineage>
</organism>
<evidence type="ECO:0000313" key="3">
    <source>
        <dbReference type="EMBL" id="KAK1530009.1"/>
    </source>
</evidence>
<dbReference type="PANTHER" id="PTHR43364:SF4">
    <property type="entry name" value="NAD(P)-LINKED OXIDOREDUCTASE SUPERFAMILY PROTEIN"/>
    <property type="match status" value="1"/>
</dbReference>